<comment type="catalytic activity">
    <reaction evidence="4">
        <text>[protein]-peptidylproline (omega=180) = [protein]-peptidylproline (omega=0)</text>
        <dbReference type="Rhea" id="RHEA:16237"/>
        <dbReference type="Rhea" id="RHEA-COMP:10747"/>
        <dbReference type="Rhea" id="RHEA-COMP:10748"/>
        <dbReference type="ChEBI" id="CHEBI:83833"/>
        <dbReference type="ChEBI" id="CHEBI:83834"/>
        <dbReference type="EC" id="5.2.1.8"/>
    </reaction>
</comment>
<dbReference type="Gene3D" id="2.40.100.10">
    <property type="entry name" value="Cyclophilin-like"/>
    <property type="match status" value="1"/>
</dbReference>
<dbReference type="PROSITE" id="PS00170">
    <property type="entry name" value="CSA_PPIASE_1"/>
    <property type="match status" value="1"/>
</dbReference>
<comment type="similarity">
    <text evidence="1 4">Belongs to the cyclophilin-type PPIase family.</text>
</comment>
<sequence length="179" mass="19261">MISRLLAAAAMALCTTAYAAAADPENTLILELEDGNVIIELLPDLAPNHVERIKTLAREGFYDGVPFHRVIPGFMAQTGDPTGTGAGGSDYPDLKQEFNNEPHVRGIVSMARTMDPNSANSQFFIMFDAAPSLNRQYTVFGRVLDGMEYIDGLKAGTMQNNGAVSNPDRILKARIGADG</sequence>
<keyword evidence="4" id="KW-0732">Signal</keyword>
<dbReference type="PRINTS" id="PR00153">
    <property type="entry name" value="CSAPPISMRASE"/>
</dbReference>
<feature type="domain" description="PPIase cyclophilin-type" evidence="5">
    <location>
        <begin position="35"/>
        <end position="167"/>
    </location>
</feature>
<evidence type="ECO:0000259" key="5">
    <source>
        <dbReference type="PROSITE" id="PS50072"/>
    </source>
</evidence>
<feature type="signal peptide" evidence="4">
    <location>
        <begin position="1"/>
        <end position="19"/>
    </location>
</feature>
<evidence type="ECO:0000256" key="2">
    <source>
        <dbReference type="ARBA" id="ARBA00023110"/>
    </source>
</evidence>
<dbReference type="AlphaFoldDB" id="A0A934IEL5"/>
<dbReference type="GO" id="GO:0003755">
    <property type="term" value="F:peptidyl-prolyl cis-trans isomerase activity"/>
    <property type="evidence" value="ECO:0007669"/>
    <property type="project" value="UniProtKB-UniRule"/>
</dbReference>
<dbReference type="CDD" id="cd00317">
    <property type="entry name" value="cyclophilin"/>
    <property type="match status" value="1"/>
</dbReference>
<name>A0A934IEL5_9HYPH</name>
<evidence type="ECO:0000256" key="1">
    <source>
        <dbReference type="ARBA" id="ARBA00007365"/>
    </source>
</evidence>
<dbReference type="Pfam" id="PF00160">
    <property type="entry name" value="Pro_isomerase"/>
    <property type="match status" value="1"/>
</dbReference>
<proteinExistence type="inferred from homology"/>
<dbReference type="InterPro" id="IPR029000">
    <property type="entry name" value="Cyclophilin-like_dom_sf"/>
</dbReference>
<gene>
    <name evidence="6" type="ORF">JCR33_05405</name>
</gene>
<dbReference type="PANTHER" id="PTHR45625">
    <property type="entry name" value="PEPTIDYL-PROLYL CIS-TRANS ISOMERASE-RELATED"/>
    <property type="match status" value="1"/>
</dbReference>
<dbReference type="EMBL" id="JAEKJA010000003">
    <property type="protein sequence ID" value="MBJ3775113.1"/>
    <property type="molecule type" value="Genomic_DNA"/>
</dbReference>
<dbReference type="InterPro" id="IPR020892">
    <property type="entry name" value="Cyclophilin-type_PPIase_CS"/>
</dbReference>
<dbReference type="SUPFAM" id="SSF50891">
    <property type="entry name" value="Cyclophilin-like"/>
    <property type="match status" value="1"/>
</dbReference>
<dbReference type="EC" id="5.2.1.8" evidence="4"/>
<dbReference type="PROSITE" id="PS50072">
    <property type="entry name" value="CSA_PPIASE_2"/>
    <property type="match status" value="1"/>
</dbReference>
<dbReference type="GO" id="GO:0006457">
    <property type="term" value="P:protein folding"/>
    <property type="evidence" value="ECO:0007669"/>
    <property type="project" value="InterPro"/>
</dbReference>
<comment type="function">
    <text evidence="4">PPIases accelerate the folding of proteins. It catalyzes the cis-trans isomerization of proline imidic peptide bonds in oligopeptides.</text>
</comment>
<evidence type="ECO:0000313" key="7">
    <source>
        <dbReference type="Proteomes" id="UP000609531"/>
    </source>
</evidence>
<dbReference type="InterPro" id="IPR002130">
    <property type="entry name" value="Cyclophilin-type_PPIase_dom"/>
</dbReference>
<protein>
    <recommendedName>
        <fullName evidence="4">Peptidyl-prolyl cis-trans isomerase</fullName>
        <shortName evidence="4">PPIase</shortName>
        <ecNumber evidence="4">5.2.1.8</ecNumber>
    </recommendedName>
</protein>
<dbReference type="RefSeq" id="WP_198880999.1">
    <property type="nucleotide sequence ID" value="NZ_JAEKJA010000003.1"/>
</dbReference>
<reference evidence="6" key="1">
    <citation type="submission" date="2020-12" db="EMBL/GenBank/DDBJ databases">
        <title>Bacterial taxonomy.</title>
        <authorList>
            <person name="Pan X."/>
        </authorList>
    </citation>
    <scope>NUCLEOTIDE SEQUENCE</scope>
    <source>
        <strain evidence="6">B2012</strain>
    </source>
</reference>
<feature type="chain" id="PRO_5038173389" description="Peptidyl-prolyl cis-trans isomerase" evidence="4">
    <location>
        <begin position="20"/>
        <end position="179"/>
    </location>
</feature>
<keyword evidence="2 4" id="KW-0697">Rotamase</keyword>
<evidence type="ECO:0000256" key="4">
    <source>
        <dbReference type="RuleBase" id="RU363019"/>
    </source>
</evidence>
<evidence type="ECO:0000256" key="3">
    <source>
        <dbReference type="ARBA" id="ARBA00023235"/>
    </source>
</evidence>
<keyword evidence="3 4" id="KW-0413">Isomerase</keyword>
<comment type="caution">
    <text evidence="6">The sequence shown here is derived from an EMBL/GenBank/DDBJ whole genome shotgun (WGS) entry which is preliminary data.</text>
</comment>
<dbReference type="PANTHER" id="PTHR45625:SF4">
    <property type="entry name" value="PEPTIDYLPROLYL ISOMERASE DOMAIN AND WD REPEAT-CONTAINING PROTEIN 1"/>
    <property type="match status" value="1"/>
</dbReference>
<evidence type="ECO:0000313" key="6">
    <source>
        <dbReference type="EMBL" id="MBJ3775113.1"/>
    </source>
</evidence>
<accession>A0A934IEL5</accession>
<keyword evidence="7" id="KW-1185">Reference proteome</keyword>
<dbReference type="Proteomes" id="UP000609531">
    <property type="component" value="Unassembled WGS sequence"/>
</dbReference>
<organism evidence="6 7">
    <name type="scientific">Acuticoccus mangrovi</name>
    <dbReference type="NCBI Taxonomy" id="2796142"/>
    <lineage>
        <taxon>Bacteria</taxon>
        <taxon>Pseudomonadati</taxon>
        <taxon>Pseudomonadota</taxon>
        <taxon>Alphaproteobacteria</taxon>
        <taxon>Hyphomicrobiales</taxon>
        <taxon>Amorphaceae</taxon>
        <taxon>Acuticoccus</taxon>
    </lineage>
</organism>
<dbReference type="InterPro" id="IPR044666">
    <property type="entry name" value="Cyclophilin_A-like"/>
</dbReference>